<organism evidence="2">
    <name type="scientific">Shewanella xiamenensis</name>
    <dbReference type="NCBI Taxonomy" id="332186"/>
    <lineage>
        <taxon>Bacteria</taxon>
        <taxon>Pseudomonadati</taxon>
        <taxon>Pseudomonadota</taxon>
        <taxon>Gammaproteobacteria</taxon>
        <taxon>Alteromonadales</taxon>
        <taxon>Shewanellaceae</taxon>
        <taxon>Shewanella</taxon>
    </lineage>
</organism>
<name>A0AAW6QRX8_9GAMM</name>
<gene>
    <name evidence="2" type="ORF">E2650_00620</name>
</gene>
<sequence>MNPAIKQLIGNNITNRSSLIFWIDEKINAIWQAKVEQGRKGRRRLFSQRLSIATTLMIKLFSPCPCGRYMVFAISVGSGATFLLT</sequence>
<dbReference type="InterPro" id="IPR025668">
    <property type="entry name" value="Tnp_DDE_dom"/>
</dbReference>
<proteinExistence type="predicted"/>
<reference evidence="2" key="2">
    <citation type="submission" date="2019-04" db="EMBL/GenBank/DDBJ databases">
        <authorList>
            <person name="Zou H."/>
        </authorList>
    </citation>
    <scope>NUCLEOTIDE SEQUENCE</scope>
    <source>
        <strain evidence="2">2015oxa</strain>
    </source>
</reference>
<accession>A0AAW6QRX8</accession>
<dbReference type="AlphaFoldDB" id="A0AAW6QRX8"/>
<dbReference type="Pfam" id="PF13737">
    <property type="entry name" value="DDE_Tnp_1_5"/>
    <property type="match status" value="1"/>
</dbReference>
<evidence type="ECO:0000313" key="2">
    <source>
        <dbReference type="EMBL" id="MDG5898428.1"/>
    </source>
</evidence>
<feature type="domain" description="Transposase DDE" evidence="1">
    <location>
        <begin position="15"/>
        <end position="65"/>
    </location>
</feature>
<comment type="caution">
    <text evidence="2">The sequence shown here is derived from an EMBL/GenBank/DDBJ whole genome shotgun (WGS) entry which is preliminary data.</text>
</comment>
<reference evidence="2" key="1">
    <citation type="journal article" date="2019" name="Int J Environ Res Public Health">
        <title>Characterization of Chromosome-Mediated BlaOXA-894 in Shewanella xiamenensis Isolated from Pig Wastewater.</title>
        <authorList>
            <person name="Zou H."/>
            <person name="Zhou Z."/>
            <person name="Xia H."/>
            <person name="Zhao Q."/>
            <person name="Li X."/>
        </authorList>
    </citation>
    <scope>NUCLEOTIDE SEQUENCE</scope>
    <source>
        <strain evidence="2">2015oxa</strain>
    </source>
</reference>
<evidence type="ECO:0000259" key="1">
    <source>
        <dbReference type="Pfam" id="PF13737"/>
    </source>
</evidence>
<dbReference type="Proteomes" id="UP001152518">
    <property type="component" value="Unassembled WGS sequence"/>
</dbReference>
<protein>
    <recommendedName>
        <fullName evidence="1">Transposase DDE domain-containing protein</fullName>
    </recommendedName>
</protein>
<dbReference type="EMBL" id="SUNE01000001">
    <property type="protein sequence ID" value="MDG5898428.1"/>
    <property type="molecule type" value="Genomic_DNA"/>
</dbReference>